<sequence length="292" mass="32161">MLVGLGIILHRTFNFEMRTFSKLLFYYYIPALTFIKIYEAKTSATLLLLVFGFLVMQFIILYSLSRIIAGIRRLSSPMTASFTNSIVLSNNGNIGIPVNDLVFHHNPLAMSVQMVVVLFEIFVTFTFGILNTSASSTGLQQTAVRFLKTPVFFCFVAGLSFNLFHLQLPGFIWTPVNTIANGMLSMALLSIGAQIARINLNQNTATVLTSSFIRLIIAPVIGFFLISQLHLQGVIAQALWIASAMPTSRNSAALALEYNNEPEFAAQVVLVTTLLSSITLTLVVYSATLLFP</sequence>
<keyword evidence="3" id="KW-0813">Transport</keyword>
<keyword evidence="6 8" id="KW-1133">Transmembrane helix</keyword>
<feature type="transmembrane region" description="Helical" evidence="8">
    <location>
        <begin position="20"/>
        <end position="38"/>
    </location>
</feature>
<evidence type="ECO:0000313" key="9">
    <source>
        <dbReference type="EMBL" id="QDR78950.1"/>
    </source>
</evidence>
<feature type="transmembrane region" description="Helical" evidence="8">
    <location>
        <begin position="151"/>
        <end position="173"/>
    </location>
</feature>
<accession>A0A517DNK5</accession>
<feature type="transmembrane region" description="Helical" evidence="8">
    <location>
        <begin position="264"/>
        <end position="291"/>
    </location>
</feature>
<dbReference type="InterPro" id="IPR038770">
    <property type="entry name" value="Na+/solute_symporter_sf"/>
</dbReference>
<dbReference type="OrthoDB" id="527159at2"/>
<feature type="transmembrane region" description="Helical" evidence="8">
    <location>
        <begin position="44"/>
        <end position="64"/>
    </location>
</feature>
<reference evidence="9 10" key="1">
    <citation type="submission" date="2019-02" db="EMBL/GenBank/DDBJ databases">
        <title>Closed genome of Sporomusa termitida DSM 4440.</title>
        <authorList>
            <person name="Poehlein A."/>
            <person name="Daniel R."/>
        </authorList>
    </citation>
    <scope>NUCLEOTIDE SEQUENCE [LARGE SCALE GENOMIC DNA]</scope>
    <source>
        <strain evidence="9 10">DSM 4440</strain>
    </source>
</reference>
<name>A0A517DNK5_9FIRM</name>
<evidence type="ECO:0000256" key="5">
    <source>
        <dbReference type="ARBA" id="ARBA00022692"/>
    </source>
</evidence>
<feature type="transmembrane region" description="Helical" evidence="8">
    <location>
        <begin position="179"/>
        <end position="200"/>
    </location>
</feature>
<evidence type="ECO:0000313" key="10">
    <source>
        <dbReference type="Proteomes" id="UP000320776"/>
    </source>
</evidence>
<evidence type="ECO:0000256" key="1">
    <source>
        <dbReference type="ARBA" id="ARBA00004651"/>
    </source>
</evidence>
<dbReference type="InterPro" id="IPR004776">
    <property type="entry name" value="Mem_transp_PIN-like"/>
</dbReference>
<evidence type="ECO:0000256" key="4">
    <source>
        <dbReference type="ARBA" id="ARBA00022475"/>
    </source>
</evidence>
<dbReference type="RefSeq" id="WP_144348658.1">
    <property type="nucleotide sequence ID" value="NZ_CP036259.1"/>
</dbReference>
<protein>
    <submittedName>
        <fullName evidence="9">2a69: auxin efflux carrier</fullName>
    </submittedName>
</protein>
<dbReference type="Proteomes" id="UP000320776">
    <property type="component" value="Chromosome"/>
</dbReference>
<comment type="subcellular location">
    <subcellularLocation>
        <location evidence="1">Cell membrane</location>
        <topology evidence="1">Multi-pass membrane protein</topology>
    </subcellularLocation>
</comment>
<organism evidence="9 10">
    <name type="scientific">Sporomusa termitida</name>
    <dbReference type="NCBI Taxonomy" id="2377"/>
    <lineage>
        <taxon>Bacteria</taxon>
        <taxon>Bacillati</taxon>
        <taxon>Bacillota</taxon>
        <taxon>Negativicutes</taxon>
        <taxon>Selenomonadales</taxon>
        <taxon>Sporomusaceae</taxon>
        <taxon>Sporomusa</taxon>
    </lineage>
</organism>
<evidence type="ECO:0000256" key="2">
    <source>
        <dbReference type="ARBA" id="ARBA00010145"/>
    </source>
</evidence>
<proteinExistence type="inferred from homology"/>
<dbReference type="EMBL" id="CP036259">
    <property type="protein sequence ID" value="QDR78950.1"/>
    <property type="molecule type" value="Genomic_DNA"/>
</dbReference>
<gene>
    <name evidence="9" type="ORF">SPTER_02010</name>
</gene>
<evidence type="ECO:0000256" key="6">
    <source>
        <dbReference type="ARBA" id="ARBA00022989"/>
    </source>
</evidence>
<dbReference type="PANTHER" id="PTHR36838:SF1">
    <property type="entry name" value="SLR1864 PROTEIN"/>
    <property type="match status" value="1"/>
</dbReference>
<comment type="similarity">
    <text evidence="2">Belongs to the auxin efflux carrier (TC 2.A.69) family.</text>
</comment>
<dbReference type="GO" id="GO:0005886">
    <property type="term" value="C:plasma membrane"/>
    <property type="evidence" value="ECO:0007669"/>
    <property type="project" value="UniProtKB-SubCell"/>
</dbReference>
<keyword evidence="5 8" id="KW-0812">Transmembrane</keyword>
<keyword evidence="10" id="KW-1185">Reference proteome</keyword>
<evidence type="ECO:0000256" key="8">
    <source>
        <dbReference type="SAM" id="Phobius"/>
    </source>
</evidence>
<evidence type="ECO:0000256" key="7">
    <source>
        <dbReference type="ARBA" id="ARBA00023136"/>
    </source>
</evidence>
<dbReference type="PANTHER" id="PTHR36838">
    <property type="entry name" value="AUXIN EFFLUX CARRIER FAMILY PROTEIN"/>
    <property type="match status" value="1"/>
</dbReference>
<feature type="transmembrane region" description="Helical" evidence="8">
    <location>
        <begin position="108"/>
        <end position="130"/>
    </location>
</feature>
<keyword evidence="4" id="KW-1003">Cell membrane</keyword>
<dbReference type="KEGG" id="sted:SPTER_02010"/>
<dbReference type="GO" id="GO:0055085">
    <property type="term" value="P:transmembrane transport"/>
    <property type="evidence" value="ECO:0007669"/>
    <property type="project" value="InterPro"/>
</dbReference>
<dbReference type="Pfam" id="PF03547">
    <property type="entry name" value="Mem_trans"/>
    <property type="match status" value="1"/>
</dbReference>
<dbReference type="Gene3D" id="1.20.1530.20">
    <property type="match status" value="1"/>
</dbReference>
<keyword evidence="7 8" id="KW-0472">Membrane</keyword>
<evidence type="ECO:0000256" key="3">
    <source>
        <dbReference type="ARBA" id="ARBA00022448"/>
    </source>
</evidence>
<dbReference type="AlphaFoldDB" id="A0A517DNK5"/>
<feature type="transmembrane region" description="Helical" evidence="8">
    <location>
        <begin position="212"/>
        <end position="231"/>
    </location>
</feature>